<dbReference type="AlphaFoldDB" id="A0A1T4NT62"/>
<protein>
    <submittedName>
        <fullName evidence="1">Uncharacterized protein</fullName>
    </submittedName>
</protein>
<evidence type="ECO:0000313" key="1">
    <source>
        <dbReference type="EMBL" id="SJZ82413.1"/>
    </source>
</evidence>
<organism evidence="1 2">
    <name type="scientific">Marinactinospora thermotolerans DSM 45154</name>
    <dbReference type="NCBI Taxonomy" id="1122192"/>
    <lineage>
        <taxon>Bacteria</taxon>
        <taxon>Bacillati</taxon>
        <taxon>Actinomycetota</taxon>
        <taxon>Actinomycetes</taxon>
        <taxon>Streptosporangiales</taxon>
        <taxon>Nocardiopsidaceae</taxon>
        <taxon>Marinactinospora</taxon>
    </lineage>
</organism>
<keyword evidence="2" id="KW-1185">Reference proteome</keyword>
<dbReference type="Proteomes" id="UP000190637">
    <property type="component" value="Unassembled WGS sequence"/>
</dbReference>
<accession>A0A1T4NT62</accession>
<name>A0A1T4NT62_9ACTN</name>
<sequence>MSACTPAGPETSREHYAAQCQMAARAWRLGVHLSWEEHRHGWEYCLMWPDGRCEVYGLLSRVQERLDRLEREVRW</sequence>
<proteinExistence type="predicted"/>
<dbReference type="EMBL" id="FUWS01000003">
    <property type="protein sequence ID" value="SJZ82413.1"/>
    <property type="molecule type" value="Genomic_DNA"/>
</dbReference>
<evidence type="ECO:0000313" key="2">
    <source>
        <dbReference type="Proteomes" id="UP000190637"/>
    </source>
</evidence>
<reference evidence="1 2" key="1">
    <citation type="submission" date="2017-02" db="EMBL/GenBank/DDBJ databases">
        <authorList>
            <person name="Peterson S.W."/>
        </authorList>
    </citation>
    <scope>NUCLEOTIDE SEQUENCE [LARGE SCALE GENOMIC DNA]</scope>
    <source>
        <strain evidence="1 2">DSM 45154</strain>
    </source>
</reference>
<dbReference type="STRING" id="1122192.SAMN02745673_01585"/>
<gene>
    <name evidence="1" type="ORF">SAMN02745673_01585</name>
</gene>